<dbReference type="EMBL" id="CM023491">
    <property type="protein sequence ID" value="KAH6940708.1"/>
    <property type="molecule type" value="Genomic_DNA"/>
</dbReference>
<dbReference type="Proteomes" id="UP000821845">
    <property type="component" value="Chromosome 11"/>
</dbReference>
<reference evidence="1" key="1">
    <citation type="submission" date="2020-05" db="EMBL/GenBank/DDBJ databases">
        <title>Large-scale comparative analyses of tick genomes elucidate their genetic diversity and vector capacities.</title>
        <authorList>
            <person name="Jia N."/>
            <person name="Wang J."/>
            <person name="Shi W."/>
            <person name="Du L."/>
            <person name="Sun Y."/>
            <person name="Zhan W."/>
            <person name="Jiang J."/>
            <person name="Wang Q."/>
            <person name="Zhang B."/>
            <person name="Ji P."/>
            <person name="Sakyi L.B."/>
            <person name="Cui X."/>
            <person name="Yuan T."/>
            <person name="Jiang B."/>
            <person name="Yang W."/>
            <person name="Lam T.T.-Y."/>
            <person name="Chang Q."/>
            <person name="Ding S."/>
            <person name="Wang X."/>
            <person name="Zhu J."/>
            <person name="Ruan X."/>
            <person name="Zhao L."/>
            <person name="Wei J."/>
            <person name="Que T."/>
            <person name="Du C."/>
            <person name="Cheng J."/>
            <person name="Dai P."/>
            <person name="Han X."/>
            <person name="Huang E."/>
            <person name="Gao Y."/>
            <person name="Liu J."/>
            <person name="Shao H."/>
            <person name="Ye R."/>
            <person name="Li L."/>
            <person name="Wei W."/>
            <person name="Wang X."/>
            <person name="Wang C."/>
            <person name="Yang T."/>
            <person name="Huo Q."/>
            <person name="Li W."/>
            <person name="Guo W."/>
            <person name="Chen H."/>
            <person name="Zhou L."/>
            <person name="Ni X."/>
            <person name="Tian J."/>
            <person name="Zhou Y."/>
            <person name="Sheng Y."/>
            <person name="Liu T."/>
            <person name="Pan Y."/>
            <person name="Xia L."/>
            <person name="Li J."/>
            <person name="Zhao F."/>
            <person name="Cao W."/>
        </authorList>
    </citation>
    <scope>NUCLEOTIDE SEQUENCE</scope>
    <source>
        <strain evidence="1">Hyas-2018</strain>
    </source>
</reference>
<evidence type="ECO:0000313" key="2">
    <source>
        <dbReference type="Proteomes" id="UP000821845"/>
    </source>
</evidence>
<sequence length="517" mass="58228">MESATSSTTTSLLLRPEDTFMGTFTNAYLKPIFDAAKESNVTHNTQFGMSIHAPAINDFSAEVKSTSGMQHYKDHWQHKINHWGVVNIHELLVKNSPDILKTSLTVLKELKDVATAAGKNSSMVVGLFCKSAGGCDVVTEYLKTVYLPDGILVLGHLSYNDNNITDCTIMPVSILEHSKYNISYMHTLEDSIDTVRYLQAEGLDTMYAVTMTMAGRWYKPRRPDNQNVLYPGKYRVGYLCKLEGYPQKAHVQDVCGNKSLEFTDHFQYTAHHLCGFAWDKKAGLTVTFDTLEAIQIKICYAFENNTQLLVGLSVYDANYDAAPRNCKFFGGAPWSRMQWIERTRKMLNVPKPYEPGQFSIKCLHALHQNNGFVLTGPALPRYTTVCTVSYLAFGLPLPLTGECDIIYYDSLLLRPEDTFMGTFTNAYLKPIYDAAKESNVNHNTEFGMSIHAPAINDFSAEVKTAAGLHHYKDHWKHRIYHWGVLNIHELIMNSTPDMLKTSLHRTKGAEGHCNSSE</sequence>
<accession>A0ACB7T0S0</accession>
<keyword evidence="2" id="KW-1185">Reference proteome</keyword>
<organism evidence="1 2">
    <name type="scientific">Hyalomma asiaticum</name>
    <name type="common">Tick</name>
    <dbReference type="NCBI Taxonomy" id="266040"/>
    <lineage>
        <taxon>Eukaryota</taxon>
        <taxon>Metazoa</taxon>
        <taxon>Ecdysozoa</taxon>
        <taxon>Arthropoda</taxon>
        <taxon>Chelicerata</taxon>
        <taxon>Arachnida</taxon>
        <taxon>Acari</taxon>
        <taxon>Parasitiformes</taxon>
        <taxon>Ixodida</taxon>
        <taxon>Ixodoidea</taxon>
        <taxon>Ixodidae</taxon>
        <taxon>Hyalomminae</taxon>
        <taxon>Hyalomma</taxon>
    </lineage>
</organism>
<proteinExistence type="predicted"/>
<gene>
    <name evidence="1" type="ORF">HPB50_005267</name>
</gene>
<protein>
    <submittedName>
        <fullName evidence="1">Uncharacterized protein</fullName>
    </submittedName>
</protein>
<name>A0ACB7T0S0_HYAAI</name>
<comment type="caution">
    <text evidence="1">The sequence shown here is derived from an EMBL/GenBank/DDBJ whole genome shotgun (WGS) entry which is preliminary data.</text>
</comment>
<evidence type="ECO:0000313" key="1">
    <source>
        <dbReference type="EMBL" id="KAH6940708.1"/>
    </source>
</evidence>